<accession>A0A974XKS0</accession>
<keyword evidence="3" id="KW-1185">Reference proteome</keyword>
<organism evidence="2 3">
    <name type="scientific">Shewanella cyperi</name>
    <dbReference type="NCBI Taxonomy" id="2814292"/>
    <lineage>
        <taxon>Bacteria</taxon>
        <taxon>Pseudomonadati</taxon>
        <taxon>Pseudomonadota</taxon>
        <taxon>Gammaproteobacteria</taxon>
        <taxon>Alteromonadales</taxon>
        <taxon>Shewanellaceae</taxon>
        <taxon>Shewanella</taxon>
    </lineage>
</organism>
<protein>
    <submittedName>
        <fullName evidence="2">LicD family protein</fullName>
    </submittedName>
</protein>
<dbReference type="InterPro" id="IPR007074">
    <property type="entry name" value="LicD/FKTN/FKRP_NTP_transf"/>
</dbReference>
<evidence type="ECO:0000259" key="1">
    <source>
        <dbReference type="Pfam" id="PF04991"/>
    </source>
</evidence>
<dbReference type="AlphaFoldDB" id="A0A974XKS0"/>
<feature type="domain" description="LicD/FKTN/FKRP nucleotidyltransferase" evidence="1">
    <location>
        <begin position="38"/>
        <end position="116"/>
    </location>
</feature>
<dbReference type="KEGG" id="scyp:JYB88_00535"/>
<dbReference type="Pfam" id="PF04991">
    <property type="entry name" value="LicD"/>
    <property type="match status" value="1"/>
</dbReference>
<gene>
    <name evidence="2" type="ORF">JYB88_00535</name>
</gene>
<proteinExistence type="predicted"/>
<dbReference type="PANTHER" id="PTHR43404">
    <property type="entry name" value="LIPOPOLYSACCHARIDE CHOLINEPHOSPHOTRANSFERASE LICD"/>
    <property type="match status" value="1"/>
</dbReference>
<sequence length="209" mass="23596">MAFSVKAPRNIFPPKGGKSLDHSLAEDLLLAIAAELDAAGIVYHLEGGTLLGLVRDGHLLPWDKDLDISVAAVDIDRAYEALQGVTHAGWRLKRKCFKDSGELALKGTRIIKVEDRSGGMLRSGHDYLDIIAKAKVRDHVYWQVKDSIMRVCASYYDGFEEIAFRGVRLKVPVNYRDYLTEKYGNWHQVIREWDCARDEKCRLDTPHAA</sequence>
<dbReference type="InterPro" id="IPR052942">
    <property type="entry name" value="LPS_cholinephosphotransferase"/>
</dbReference>
<evidence type="ECO:0000313" key="2">
    <source>
        <dbReference type="EMBL" id="QSX30201.1"/>
    </source>
</evidence>
<dbReference type="PANTHER" id="PTHR43404:SF1">
    <property type="entry name" value="MNN4P"/>
    <property type="match status" value="1"/>
</dbReference>
<reference evidence="2 3" key="1">
    <citation type="submission" date="2021-03" db="EMBL/GenBank/DDBJ databases">
        <title>Novel species identification of genus Shewanella.</title>
        <authorList>
            <person name="Liu G."/>
            <person name="Zhang Q."/>
        </authorList>
    </citation>
    <scope>NUCLEOTIDE SEQUENCE [LARGE SCALE GENOMIC DNA]</scope>
    <source>
        <strain evidence="2 3">FJAT-53726</strain>
    </source>
</reference>
<dbReference type="RefSeq" id="WP_207325133.1">
    <property type="nucleotide sequence ID" value="NZ_CP071504.1"/>
</dbReference>
<dbReference type="GO" id="GO:0009100">
    <property type="term" value="P:glycoprotein metabolic process"/>
    <property type="evidence" value="ECO:0007669"/>
    <property type="project" value="UniProtKB-ARBA"/>
</dbReference>
<dbReference type="EMBL" id="CP071504">
    <property type="protein sequence ID" value="QSX30201.1"/>
    <property type="molecule type" value="Genomic_DNA"/>
</dbReference>
<evidence type="ECO:0000313" key="3">
    <source>
        <dbReference type="Proteomes" id="UP000663281"/>
    </source>
</evidence>
<name>A0A974XKS0_9GAMM</name>
<dbReference type="Proteomes" id="UP000663281">
    <property type="component" value="Chromosome"/>
</dbReference>